<comment type="subcellular location">
    <subcellularLocation>
        <location evidence="2">Secreted</location>
        <location evidence="2">Extracellular space</location>
        <location evidence="2">Apoplast</location>
    </subcellularLocation>
</comment>
<dbReference type="Pfam" id="PF03018">
    <property type="entry name" value="Dirigent"/>
    <property type="match status" value="1"/>
</dbReference>
<evidence type="ECO:0000256" key="2">
    <source>
        <dbReference type="RuleBase" id="RU363099"/>
    </source>
</evidence>
<evidence type="ECO:0000313" key="4">
    <source>
        <dbReference type="EMBL" id="PAN10078.1"/>
    </source>
</evidence>
<dbReference type="AlphaFoldDB" id="A0A2S3GWG3"/>
<proteinExistence type="inferred from homology"/>
<evidence type="ECO:0000259" key="3">
    <source>
        <dbReference type="PROSITE" id="PS51752"/>
    </source>
</evidence>
<comment type="subunit">
    <text evidence="2">Homodimer.</text>
</comment>
<organism evidence="4">
    <name type="scientific">Panicum hallii</name>
    <dbReference type="NCBI Taxonomy" id="206008"/>
    <lineage>
        <taxon>Eukaryota</taxon>
        <taxon>Viridiplantae</taxon>
        <taxon>Streptophyta</taxon>
        <taxon>Embryophyta</taxon>
        <taxon>Tracheophyta</taxon>
        <taxon>Spermatophyta</taxon>
        <taxon>Magnoliopsida</taxon>
        <taxon>Liliopsida</taxon>
        <taxon>Poales</taxon>
        <taxon>Poaceae</taxon>
        <taxon>PACMAD clade</taxon>
        <taxon>Panicoideae</taxon>
        <taxon>Panicodae</taxon>
        <taxon>Paniceae</taxon>
        <taxon>Panicinae</taxon>
        <taxon>Panicum</taxon>
        <taxon>Panicum sect. Panicum</taxon>
    </lineage>
</organism>
<dbReference type="SUPFAM" id="SSF51101">
    <property type="entry name" value="Mannose-binding lectins"/>
    <property type="match status" value="1"/>
</dbReference>
<evidence type="ECO:0000256" key="1">
    <source>
        <dbReference type="ARBA" id="ARBA00022734"/>
    </source>
</evidence>
<dbReference type="SMART" id="SM00915">
    <property type="entry name" value="Jacalin"/>
    <property type="match status" value="1"/>
</dbReference>
<dbReference type="PANTHER" id="PTHR46506">
    <property type="entry name" value="OS05G0143600 PROTEIN"/>
    <property type="match status" value="1"/>
</dbReference>
<feature type="domain" description="Jacalin-type lectin" evidence="3">
    <location>
        <begin position="163"/>
        <end position="306"/>
    </location>
</feature>
<dbReference type="GO" id="GO:0030246">
    <property type="term" value="F:carbohydrate binding"/>
    <property type="evidence" value="ECO:0007669"/>
    <property type="project" value="UniProtKB-KW"/>
</dbReference>
<dbReference type="EMBL" id="CM008047">
    <property type="protein sequence ID" value="PAN10078.1"/>
    <property type="molecule type" value="Genomic_DNA"/>
</dbReference>
<dbReference type="Gene3D" id="2.100.10.30">
    <property type="entry name" value="Jacalin-like lectin domain"/>
    <property type="match status" value="1"/>
</dbReference>
<sequence>MAAYSSLEISPAAQRLEYKELNFGSLYLYHTQFGPKANQEDIIAPKNGLGRTIVNNWEVYDGVGPGSNLVARAQGLHIEAGNWHNSFSLVFEDGRFKDSSLELMGIHSMWEWAIVGGTGDLAMATGVVKKVTYESNADGNILELTVRAFCPVVNELTFMESPALKIGPCGGPGGYAQDIAEGPKRLESITVRSGVVVDSIEFSYIDHAGRRRSAGPWGGHGGNPHTIQLDADEFVTEMSGTIDKFDVNDDIVITSLRIVTNLQTFGPWGDGNGAPFTVPVQSGSGIVGFFGRSGAYLDAIGAYVRPI</sequence>
<reference evidence="4" key="1">
    <citation type="submission" date="2018-04" db="EMBL/GenBank/DDBJ databases">
        <title>WGS assembly of Panicum hallii.</title>
        <authorList>
            <person name="Lovell J."/>
            <person name="Jenkins J."/>
            <person name="Lowry D."/>
            <person name="Mamidi S."/>
            <person name="Sreedasyam A."/>
            <person name="Weng X."/>
            <person name="Barry K."/>
            <person name="Bonette J."/>
            <person name="Campitelli B."/>
            <person name="Daum C."/>
            <person name="Gordon S."/>
            <person name="Gould B."/>
            <person name="Lipzen A."/>
            <person name="Macqueen A."/>
            <person name="Palacio-Mejia J."/>
            <person name="Plott C."/>
            <person name="Shakirov E."/>
            <person name="Shu S."/>
            <person name="Yoshinaga Y."/>
            <person name="Zane M."/>
            <person name="Rokhsar D."/>
            <person name="Grimwood J."/>
            <person name="Schmutz J."/>
            <person name="Juenger T."/>
        </authorList>
    </citation>
    <scope>NUCLEOTIDE SEQUENCE [LARGE SCALE GENOMIC DNA]</scope>
    <source>
        <strain evidence="4">FIL2</strain>
    </source>
</reference>
<keyword evidence="1" id="KW-0430">Lectin</keyword>
<gene>
    <name evidence="4" type="ORF">PAHAL_2G070700</name>
</gene>
<dbReference type="GO" id="GO:0048046">
    <property type="term" value="C:apoplast"/>
    <property type="evidence" value="ECO:0007669"/>
    <property type="project" value="UniProtKB-SubCell"/>
</dbReference>
<dbReference type="InterPro" id="IPR033734">
    <property type="entry name" value="Jacalin-like_lectin_dom_plant"/>
</dbReference>
<dbReference type="CDD" id="cd09612">
    <property type="entry name" value="Jacalin"/>
    <property type="match status" value="1"/>
</dbReference>
<protein>
    <recommendedName>
        <fullName evidence="2">Dirigent protein</fullName>
    </recommendedName>
</protein>
<dbReference type="Gramene" id="PAN10078">
    <property type="protein sequence ID" value="PAN10078"/>
    <property type="gene ID" value="PAHAL_2G070700"/>
</dbReference>
<keyword evidence="2" id="KW-0964">Secreted</keyword>
<accession>A0A2S3GWG3</accession>
<dbReference type="PROSITE" id="PS51752">
    <property type="entry name" value="JACALIN_LECTIN"/>
    <property type="match status" value="1"/>
</dbReference>
<name>A0A2S3GWG3_9POAL</name>
<dbReference type="InterPro" id="IPR001229">
    <property type="entry name" value="Jacalin-like_lectin_dom"/>
</dbReference>
<keyword evidence="2" id="KW-0052">Apoplast</keyword>
<dbReference type="Pfam" id="PF01419">
    <property type="entry name" value="Jacalin"/>
    <property type="match status" value="1"/>
</dbReference>
<dbReference type="InterPro" id="IPR004265">
    <property type="entry name" value="Dirigent"/>
</dbReference>
<comment type="similarity">
    <text evidence="2">Belongs to the plant dirigent protein family.</text>
</comment>
<dbReference type="InterPro" id="IPR036404">
    <property type="entry name" value="Jacalin-like_lectin_dom_sf"/>
</dbReference>
<dbReference type="Proteomes" id="UP000243499">
    <property type="component" value="Chromosome 2"/>
</dbReference>
<comment type="function">
    <text evidence="2">Dirigent proteins impart stereoselectivity on the phenoxy radical-coupling reaction, yielding optically active lignans from two molecules of coniferyl alcohol in the biosynthesis of lignans, flavonolignans, and alkaloids and thus plays a central role in plant secondary metabolism.</text>
</comment>